<dbReference type="SUPFAM" id="SSF52172">
    <property type="entry name" value="CheY-like"/>
    <property type="match status" value="1"/>
</dbReference>
<dbReference type="InterPro" id="IPR036097">
    <property type="entry name" value="HisK_dim/P_sf"/>
</dbReference>
<evidence type="ECO:0000256" key="2">
    <source>
        <dbReference type="ARBA" id="ARBA00023012"/>
    </source>
</evidence>
<accession>A0A2P6MX07</accession>
<evidence type="ECO:0000313" key="6">
    <source>
        <dbReference type="EMBL" id="PRP76231.1"/>
    </source>
</evidence>
<dbReference type="InterPro" id="IPR001789">
    <property type="entry name" value="Sig_transdc_resp-reg_receiver"/>
</dbReference>
<dbReference type="PANTHER" id="PTHR45339:SF1">
    <property type="entry name" value="HYBRID SIGNAL TRANSDUCTION HISTIDINE KINASE J"/>
    <property type="match status" value="1"/>
</dbReference>
<dbReference type="SMART" id="SM00387">
    <property type="entry name" value="HATPase_c"/>
    <property type="match status" value="1"/>
</dbReference>
<dbReference type="InterPro" id="IPR005467">
    <property type="entry name" value="His_kinase_dom"/>
</dbReference>
<dbReference type="Gene3D" id="3.40.50.2300">
    <property type="match status" value="1"/>
</dbReference>
<feature type="domain" description="Response regulatory" evidence="5">
    <location>
        <begin position="817"/>
        <end position="932"/>
    </location>
</feature>
<dbReference type="STRING" id="1890364.A0A2P6MX07"/>
<dbReference type="Pfam" id="PF00512">
    <property type="entry name" value="HisKA"/>
    <property type="match status" value="1"/>
</dbReference>
<keyword evidence="2" id="KW-0902">Two-component regulatory system</keyword>
<protein>
    <submittedName>
        <fullName evidence="6">Integral membrane sensor hybrid histidine kinase</fullName>
    </submittedName>
</protein>
<dbReference type="Pfam" id="PF02518">
    <property type="entry name" value="HATPase_c"/>
    <property type="match status" value="1"/>
</dbReference>
<dbReference type="InterPro" id="IPR004358">
    <property type="entry name" value="Sig_transdc_His_kin-like_C"/>
</dbReference>
<keyword evidence="6" id="KW-0418">Kinase</keyword>
<dbReference type="OrthoDB" id="18630at2759"/>
<dbReference type="EMBL" id="MDYQ01000339">
    <property type="protein sequence ID" value="PRP76231.1"/>
    <property type="molecule type" value="Genomic_DNA"/>
</dbReference>
<dbReference type="GO" id="GO:0000155">
    <property type="term" value="F:phosphorelay sensor kinase activity"/>
    <property type="evidence" value="ECO:0007669"/>
    <property type="project" value="InterPro"/>
</dbReference>
<dbReference type="SUPFAM" id="SSF55874">
    <property type="entry name" value="ATPase domain of HSP90 chaperone/DNA topoisomerase II/histidine kinase"/>
    <property type="match status" value="1"/>
</dbReference>
<dbReference type="SMART" id="SM00388">
    <property type="entry name" value="HisKA"/>
    <property type="match status" value="1"/>
</dbReference>
<proteinExistence type="predicted"/>
<name>A0A2P6MX07_9EUKA</name>
<dbReference type="Gene3D" id="3.30.565.10">
    <property type="entry name" value="Histidine kinase-like ATPase, C-terminal domain"/>
    <property type="match status" value="1"/>
</dbReference>
<dbReference type="PROSITE" id="PS50109">
    <property type="entry name" value="HIS_KIN"/>
    <property type="match status" value="1"/>
</dbReference>
<dbReference type="PANTHER" id="PTHR45339">
    <property type="entry name" value="HYBRID SIGNAL TRANSDUCTION HISTIDINE KINASE J"/>
    <property type="match status" value="1"/>
</dbReference>
<dbReference type="SUPFAM" id="SSF47384">
    <property type="entry name" value="Homodimeric domain of signal transducing histidine kinase"/>
    <property type="match status" value="1"/>
</dbReference>
<dbReference type="InterPro" id="IPR003594">
    <property type="entry name" value="HATPase_dom"/>
</dbReference>
<dbReference type="InterPro" id="IPR036890">
    <property type="entry name" value="HATPase_C_sf"/>
</dbReference>
<dbReference type="CDD" id="cd17546">
    <property type="entry name" value="REC_hyHK_CKI1_RcsC-like"/>
    <property type="match status" value="1"/>
</dbReference>
<dbReference type="Pfam" id="PF00072">
    <property type="entry name" value="Response_reg"/>
    <property type="match status" value="1"/>
</dbReference>
<keyword evidence="1 3" id="KW-0597">Phosphoprotein</keyword>
<keyword evidence="6" id="KW-0808">Transferase</keyword>
<dbReference type="FunFam" id="3.30.565.10:FF:000010">
    <property type="entry name" value="Sensor histidine kinase RcsC"/>
    <property type="match status" value="1"/>
</dbReference>
<dbReference type="PRINTS" id="PR00344">
    <property type="entry name" value="BCTRLSENSOR"/>
</dbReference>
<dbReference type="InParanoid" id="A0A2P6MX07"/>
<evidence type="ECO:0000259" key="4">
    <source>
        <dbReference type="PROSITE" id="PS50109"/>
    </source>
</evidence>
<dbReference type="Gene3D" id="1.10.287.130">
    <property type="match status" value="1"/>
</dbReference>
<evidence type="ECO:0000313" key="7">
    <source>
        <dbReference type="Proteomes" id="UP000241769"/>
    </source>
</evidence>
<feature type="modified residue" description="4-aspartylphosphate" evidence="3">
    <location>
        <position position="866"/>
    </location>
</feature>
<keyword evidence="7" id="KW-1185">Reference proteome</keyword>
<dbReference type="Proteomes" id="UP000241769">
    <property type="component" value="Unassembled WGS sequence"/>
</dbReference>
<evidence type="ECO:0000256" key="1">
    <source>
        <dbReference type="ARBA" id="ARBA00022553"/>
    </source>
</evidence>
<feature type="domain" description="Histidine kinase" evidence="4">
    <location>
        <begin position="440"/>
        <end position="660"/>
    </location>
</feature>
<dbReference type="SMART" id="SM00448">
    <property type="entry name" value="REC"/>
    <property type="match status" value="1"/>
</dbReference>
<dbReference type="AlphaFoldDB" id="A0A2P6MX07"/>
<comment type="caution">
    <text evidence="6">The sequence shown here is derived from an EMBL/GenBank/DDBJ whole genome shotgun (WGS) entry which is preliminary data.</text>
</comment>
<evidence type="ECO:0000259" key="5">
    <source>
        <dbReference type="PROSITE" id="PS50110"/>
    </source>
</evidence>
<sequence>MEEFYYRDVLETTKEGVILLLPESDSHRIVYSNNAACGLLSLTTDQLSSITLQNNGCVMFSTLPSDNSKFSSREVPQESDALSNILETRDDRTTFCSQFRYYVAQCRAEKKQTKGRFRSVCGKGGYYALKVRFHPVVQDGECKMTKIHIVGKRYTIPLTGSSKCNMDELLWLRRVTDLADISSQYILYDPVETDVMIYYATSAAKMMWPGIEIEGKWLGKDVGMPKESLREWSTNFEPSDQVRITEVVTNIMGEDRMIHSKFEYLNSIHRESGEIEKIFNIEKDEWMRRFIGISSDVTVERKMRHNLESTRDIVETQKNFLETTDDIMFVVEKIEEGDYKYLMVNRAAEKHANQLGYSDVLGKSMGELGVQSDHIELYRQGIEDAEYCHKSIIEDPYLNMCVQVSIWKLKPNVYGCVMTDVTDLRRLLREKEESSRFLATMSHEIRTPLTGIMGSLSYFGETKKSREDEEMLRMGNSCARQLMDVINDVLDYSKIEAGELQMQITPVCIQDVLEETLEIVSSHAHVKDLDLIFKNELPVEMMMLTDHNRLRQVLVNLMSNAIKFTSLGEIVLHARMEGEGEPKNLVVSVTDTGIGITETFIEKLFQPFRQMDATTTRTYGGTGLGLSISKHYVTRMDGTIRVESKEGVGSIFTVSIEYKPIKTSTNDTVALKYITLRNDITSHCKENRVVVGLVERNDTQREVISNILEGFGMECSSFKDGNEVKGEERKREKMWFVDTNQSEESLDMVRRLCDRDQSNMILLGRNLHLELNLGDVDRLSKPVHVRKLILLLHRILVHSECCTEEEAKEDPTYEGCKVLVAEDNLFNQRVIGRLLKSMDIEAVIVSNGREAVEAAEKNQFNIILMDCMMPEMGGIEATQMIRKEKMRQPIIVALTADVTIDHQKACLSAGMNGVLHKPVDRTQLQRVLSQFTKT</sequence>
<dbReference type="InterPro" id="IPR003661">
    <property type="entry name" value="HisK_dim/P_dom"/>
</dbReference>
<dbReference type="CDD" id="cd00082">
    <property type="entry name" value="HisKA"/>
    <property type="match status" value="1"/>
</dbReference>
<dbReference type="PROSITE" id="PS50110">
    <property type="entry name" value="RESPONSE_REGULATORY"/>
    <property type="match status" value="1"/>
</dbReference>
<gene>
    <name evidence="6" type="ORF">PROFUN_15316</name>
</gene>
<dbReference type="InterPro" id="IPR011006">
    <property type="entry name" value="CheY-like_superfamily"/>
</dbReference>
<evidence type="ECO:0000256" key="3">
    <source>
        <dbReference type="PROSITE-ProRule" id="PRU00169"/>
    </source>
</evidence>
<reference evidence="6 7" key="1">
    <citation type="journal article" date="2018" name="Genome Biol. Evol.">
        <title>Multiple Roots of Fruiting Body Formation in Amoebozoa.</title>
        <authorList>
            <person name="Hillmann F."/>
            <person name="Forbes G."/>
            <person name="Novohradska S."/>
            <person name="Ferling I."/>
            <person name="Riege K."/>
            <person name="Groth M."/>
            <person name="Westermann M."/>
            <person name="Marz M."/>
            <person name="Spaller T."/>
            <person name="Winckler T."/>
            <person name="Schaap P."/>
            <person name="Glockner G."/>
        </authorList>
    </citation>
    <scope>NUCLEOTIDE SEQUENCE [LARGE SCALE GENOMIC DNA]</scope>
    <source>
        <strain evidence="6 7">Jena</strain>
    </source>
</reference>
<organism evidence="6 7">
    <name type="scientific">Planoprotostelium fungivorum</name>
    <dbReference type="NCBI Taxonomy" id="1890364"/>
    <lineage>
        <taxon>Eukaryota</taxon>
        <taxon>Amoebozoa</taxon>
        <taxon>Evosea</taxon>
        <taxon>Variosea</taxon>
        <taxon>Cavosteliida</taxon>
        <taxon>Cavosteliaceae</taxon>
        <taxon>Planoprotostelium</taxon>
    </lineage>
</organism>